<dbReference type="Proteomes" id="UP000315842">
    <property type="component" value="Unassembled WGS sequence"/>
</dbReference>
<sequence length="159" mass="17393">MLGMRWVTADEITAARDAFELAIDGWRRPRAHGVGLVPSDAPSPRPEHFPLVNSREHMLPGVVVAHVVGHARGTAAYRLTRVGLERAVAMLAPAEACDVYQHPNLWTWRDTYLPSLDSDPDATLVAVFLDDEDDEDDEDDATTVPDPAVAAFRSALAAR</sequence>
<reference evidence="1 2" key="1">
    <citation type="submission" date="2019-06" db="EMBL/GenBank/DDBJ databases">
        <title>Whole genome shotgun sequence of Cellulomonas uda NBRC 3747.</title>
        <authorList>
            <person name="Hosoyama A."/>
            <person name="Uohara A."/>
            <person name="Ohji S."/>
            <person name="Ichikawa N."/>
        </authorList>
    </citation>
    <scope>NUCLEOTIDE SEQUENCE [LARGE SCALE GENOMIC DNA]</scope>
    <source>
        <strain evidence="1 2">NBRC 3747</strain>
    </source>
</reference>
<organism evidence="1 2">
    <name type="scientific">Cellulomonas uda</name>
    <dbReference type="NCBI Taxonomy" id="1714"/>
    <lineage>
        <taxon>Bacteria</taxon>
        <taxon>Bacillati</taxon>
        <taxon>Actinomycetota</taxon>
        <taxon>Actinomycetes</taxon>
        <taxon>Micrococcales</taxon>
        <taxon>Cellulomonadaceae</taxon>
        <taxon>Cellulomonas</taxon>
    </lineage>
</organism>
<accession>A0A4Y3K9S9</accession>
<dbReference type="EMBL" id="BJLP01000015">
    <property type="protein sequence ID" value="GEA80722.1"/>
    <property type="molecule type" value="Genomic_DNA"/>
</dbReference>
<name>A0A4Y3K9S9_CELUD</name>
<dbReference type="AlphaFoldDB" id="A0A4Y3K9S9"/>
<gene>
    <name evidence="1" type="ORF">CUD01_11660</name>
</gene>
<proteinExistence type="predicted"/>
<evidence type="ECO:0000313" key="1">
    <source>
        <dbReference type="EMBL" id="GEA80722.1"/>
    </source>
</evidence>
<keyword evidence="2" id="KW-1185">Reference proteome</keyword>
<protein>
    <submittedName>
        <fullName evidence="1">Uncharacterized protein</fullName>
    </submittedName>
</protein>
<evidence type="ECO:0000313" key="2">
    <source>
        <dbReference type="Proteomes" id="UP000315842"/>
    </source>
</evidence>
<comment type="caution">
    <text evidence="1">The sequence shown here is derived from an EMBL/GenBank/DDBJ whole genome shotgun (WGS) entry which is preliminary data.</text>
</comment>